<dbReference type="RefSeq" id="WP_025815147.1">
    <property type="nucleotide sequence ID" value="NZ_BAIZ01000001.1"/>
</dbReference>
<keyword evidence="2" id="KW-1185">Reference proteome</keyword>
<name>A0A318I1I2_9BACT</name>
<reference evidence="1 2" key="1">
    <citation type="submission" date="2018-05" db="EMBL/GenBank/DDBJ databases">
        <title>Genomic Encyclopedia of Type Strains, Phase I: the one thousand microbial genomes (KMG-I) project.</title>
        <authorList>
            <person name="Kyrpides N."/>
        </authorList>
    </citation>
    <scope>NUCLEOTIDE SEQUENCE [LARGE SCALE GENOMIC DNA]</scope>
    <source>
        <strain evidence="1 2">DSM 15611</strain>
    </source>
</reference>
<dbReference type="OrthoDB" id="1081698at2"/>
<gene>
    <name evidence="1" type="ORF">EJ73_00264</name>
</gene>
<evidence type="ECO:0008006" key="3">
    <source>
        <dbReference type="Google" id="ProtNLM"/>
    </source>
</evidence>
<proteinExistence type="predicted"/>
<dbReference type="STRING" id="1122991.GCA_000613445_03257"/>
<comment type="caution">
    <text evidence="1">The sequence shown here is derived from an EMBL/GenBank/DDBJ whole genome shotgun (WGS) entry which is preliminary data.</text>
</comment>
<dbReference type="Proteomes" id="UP000248314">
    <property type="component" value="Unassembled WGS sequence"/>
</dbReference>
<organism evidence="1 2">
    <name type="scientific">Hoylesella shahii DSM 15611 = JCM 12083</name>
    <dbReference type="NCBI Taxonomy" id="1122991"/>
    <lineage>
        <taxon>Bacteria</taxon>
        <taxon>Pseudomonadati</taxon>
        <taxon>Bacteroidota</taxon>
        <taxon>Bacteroidia</taxon>
        <taxon>Bacteroidales</taxon>
        <taxon>Prevotellaceae</taxon>
        <taxon>Hoylesella</taxon>
    </lineage>
</organism>
<accession>A0A318I1I2</accession>
<evidence type="ECO:0000313" key="2">
    <source>
        <dbReference type="Proteomes" id="UP000248314"/>
    </source>
</evidence>
<dbReference type="GeneID" id="84899105"/>
<dbReference type="PROSITE" id="PS51257">
    <property type="entry name" value="PROKAR_LIPOPROTEIN"/>
    <property type="match status" value="1"/>
</dbReference>
<dbReference type="EMBL" id="QJJX01000002">
    <property type="protein sequence ID" value="PXX24459.1"/>
    <property type="molecule type" value="Genomic_DNA"/>
</dbReference>
<protein>
    <recommendedName>
        <fullName evidence="3">Lipoprotein</fullName>
    </recommendedName>
</protein>
<sequence>MRKIFVLLIGAALFTACNESLEKRAQREAKEYTEKFCPTPVSNYTRTDSVVFYPETKTYHYYCSFVDRMDDAEIINQNKQAIDEMLLKAIIQSTELKPYKEAGFSFAYTCHSDKDPKKVLFEANYTKKQY</sequence>
<dbReference type="AlphaFoldDB" id="A0A318I1I2"/>
<evidence type="ECO:0000313" key="1">
    <source>
        <dbReference type="EMBL" id="PXX24459.1"/>
    </source>
</evidence>